<dbReference type="SUPFAM" id="SSF52113">
    <property type="entry name" value="BRCT domain"/>
    <property type="match status" value="1"/>
</dbReference>
<keyword evidence="8 11" id="KW-0234">DNA repair</keyword>
<sequence length="579" mass="65576">MPFKRPLLSSHTTDDSESQSDSSHGGPSKRRRVSSPRNIEKDKTVLVYILQAKIDPEMMSELAMLVENYKVERGNESLEGPTSVSELNLELTGDVEKADVIVTATNMRQRLERHVEWRIAKTKAIVTPLWLQDSVKSGRPVPYGSYIAVHHLEDETSRSHDTVQDASSGSPSNMPSEAEKQSCWQTEPTELIDTTEVELLSHTAKYSCLRPSPLVCPNQSLVKEIDVIRQGRNVEGEERSMLSYSRAISVIKAYPHVITKHNIRDLHELPFLGVKILSMIEEFLKTGQITEAQRMLADPRFQSLSAFITIHGIGPHTARRLYDLGLRTLEELERYYEVKPGVSDEETMPLLDAEASANTEAAGEQSIKIGLALRHDLGQTIPRDEVEEINGTIMRELGHIQKGCKSVIAGGYRRGKPQSNDVDIVITHTDWNLGSQKVKGLCRKLVQRLHEQGLVTHVMHLSGFHEHNVLRTHHWDSLEKALTVFVSRHNSSRQNVYRRVDLIFTAPEVFWTAVVGWTGSTMFERDLRLWAKQQKGMKFDSSGISRRHDSKLYHPRTERDVFKVLGLVYIHPTLRNADA</sequence>
<dbReference type="PRINTS" id="PR00869">
    <property type="entry name" value="DNAPOLX"/>
</dbReference>
<comment type="similarity">
    <text evidence="11">Belongs to the DNA polymerase type-X family.</text>
</comment>
<dbReference type="InterPro" id="IPR029398">
    <property type="entry name" value="PolB_thumb"/>
</dbReference>
<evidence type="ECO:0000313" key="14">
    <source>
        <dbReference type="EMBL" id="KAG2109231.1"/>
    </source>
</evidence>
<dbReference type="GeneID" id="64699443"/>
<dbReference type="InterPro" id="IPR001357">
    <property type="entry name" value="BRCT_dom"/>
</dbReference>
<dbReference type="InterPro" id="IPR002008">
    <property type="entry name" value="DNA_pol_X_beta-like"/>
</dbReference>
<feature type="region of interest" description="Disordered" evidence="12">
    <location>
        <begin position="1"/>
        <end position="37"/>
    </location>
</feature>
<dbReference type="Gene3D" id="1.10.150.20">
    <property type="entry name" value="5' to 3' exonuclease, C-terminal subdomain"/>
    <property type="match status" value="1"/>
</dbReference>
<evidence type="ECO:0000313" key="15">
    <source>
        <dbReference type="Proteomes" id="UP000823399"/>
    </source>
</evidence>
<dbReference type="InterPro" id="IPR028207">
    <property type="entry name" value="DNA_pol_B_palm_palm"/>
</dbReference>
<dbReference type="InterPro" id="IPR043519">
    <property type="entry name" value="NT_sf"/>
</dbReference>
<dbReference type="Pfam" id="PF14791">
    <property type="entry name" value="DNA_pol_B_thumb"/>
    <property type="match status" value="1"/>
</dbReference>
<dbReference type="InterPro" id="IPR036420">
    <property type="entry name" value="BRCT_dom_sf"/>
</dbReference>
<protein>
    <recommendedName>
        <fullName evidence="11">DNA polymerase</fullName>
        <ecNumber evidence="11">2.7.7.7</ecNumber>
    </recommendedName>
</protein>
<comment type="caution">
    <text evidence="14">The sequence shown here is derived from an EMBL/GenBank/DDBJ whole genome shotgun (WGS) entry which is preliminary data.</text>
</comment>
<evidence type="ECO:0000256" key="9">
    <source>
        <dbReference type="ARBA" id="ARBA00023239"/>
    </source>
</evidence>
<dbReference type="SMART" id="SM00483">
    <property type="entry name" value="POLXc"/>
    <property type="match status" value="1"/>
</dbReference>
<comment type="function">
    <text evidence="11">DNA polymerase that functions in several pathways of DNA repair. Involved in base excision repair (BER) responsible for repair of lesions that give rise to abasic (AP) sites in DNA. Also contributes to DNA double-strand break repair by non-homologous end joining and homologous recombination. Has both template-dependent and template-independent (terminal transferase) DNA polymerase activities. Has also a 5'-deoxyribose-5-phosphate lyase (dRP lyase) activity.</text>
</comment>
<feature type="region of interest" description="Disordered" evidence="12">
    <location>
        <begin position="155"/>
        <end position="184"/>
    </location>
</feature>
<dbReference type="SUPFAM" id="SSF81301">
    <property type="entry name" value="Nucleotidyltransferase"/>
    <property type="match status" value="1"/>
</dbReference>
<evidence type="ECO:0000256" key="8">
    <source>
        <dbReference type="ARBA" id="ARBA00023204"/>
    </source>
</evidence>
<keyword evidence="2" id="KW-0237">DNA synthesis</keyword>
<dbReference type="FunFam" id="3.30.210.10:FF:000005">
    <property type="entry name" value="DNA polymerase IV"/>
    <property type="match status" value="1"/>
</dbReference>
<dbReference type="GO" id="GO:0003887">
    <property type="term" value="F:DNA-directed DNA polymerase activity"/>
    <property type="evidence" value="ECO:0007669"/>
    <property type="project" value="UniProtKB-UniRule"/>
</dbReference>
<evidence type="ECO:0000256" key="2">
    <source>
        <dbReference type="ARBA" id="ARBA00022634"/>
    </source>
</evidence>
<feature type="domain" description="BRCT" evidence="13">
    <location>
        <begin position="80"/>
        <end position="148"/>
    </location>
</feature>
<dbReference type="Pfam" id="PF14716">
    <property type="entry name" value="HHH_8"/>
    <property type="match status" value="1"/>
</dbReference>
<dbReference type="InterPro" id="IPR022312">
    <property type="entry name" value="DNA_pol_X"/>
</dbReference>
<organism evidence="14 15">
    <name type="scientific">Suillus discolor</name>
    <dbReference type="NCBI Taxonomy" id="1912936"/>
    <lineage>
        <taxon>Eukaryota</taxon>
        <taxon>Fungi</taxon>
        <taxon>Dikarya</taxon>
        <taxon>Basidiomycota</taxon>
        <taxon>Agaricomycotina</taxon>
        <taxon>Agaricomycetes</taxon>
        <taxon>Agaricomycetidae</taxon>
        <taxon>Boletales</taxon>
        <taxon>Suillineae</taxon>
        <taxon>Suillaceae</taxon>
        <taxon>Suillus</taxon>
    </lineage>
</organism>
<dbReference type="Gene3D" id="3.30.210.10">
    <property type="entry name" value="DNA polymerase, thumb domain"/>
    <property type="match status" value="1"/>
</dbReference>
<dbReference type="AlphaFoldDB" id="A0A9P7F8D3"/>
<dbReference type="GO" id="GO:0006303">
    <property type="term" value="P:double-strand break repair via nonhomologous end joining"/>
    <property type="evidence" value="ECO:0007669"/>
    <property type="project" value="TreeGrafter"/>
</dbReference>
<gene>
    <name evidence="14" type="ORF">F5147DRAFT_692300</name>
</gene>
<feature type="compositionally biased region" description="Polar residues" evidence="12">
    <location>
        <begin position="164"/>
        <end position="175"/>
    </location>
</feature>
<dbReference type="PRINTS" id="PR00870">
    <property type="entry name" value="DNAPOLXBETA"/>
</dbReference>
<dbReference type="InterPro" id="IPR002054">
    <property type="entry name" value="DNA-dir_DNA_pol_X"/>
</dbReference>
<keyword evidence="4 11" id="KW-0548">Nucleotidyltransferase</keyword>
<dbReference type="Pfam" id="PF10391">
    <property type="entry name" value="DNA_pol_lambd_f"/>
    <property type="match status" value="1"/>
</dbReference>
<dbReference type="InterPro" id="IPR010996">
    <property type="entry name" value="HHH_MUS81"/>
</dbReference>
<keyword evidence="15" id="KW-1185">Reference proteome</keyword>
<evidence type="ECO:0000259" key="13">
    <source>
        <dbReference type="PROSITE" id="PS50172"/>
    </source>
</evidence>
<accession>A0A9P7F8D3</accession>
<dbReference type="SUPFAM" id="SSF47802">
    <property type="entry name" value="DNA polymerase beta, N-terminal domain-like"/>
    <property type="match status" value="1"/>
</dbReference>
<keyword evidence="11" id="KW-0539">Nucleus</keyword>
<evidence type="ECO:0000256" key="1">
    <source>
        <dbReference type="ARBA" id="ARBA00001936"/>
    </source>
</evidence>
<evidence type="ECO:0000256" key="5">
    <source>
        <dbReference type="ARBA" id="ARBA00022705"/>
    </source>
</evidence>
<comment type="catalytic activity">
    <reaction evidence="10 11">
        <text>DNA(n) + a 2'-deoxyribonucleoside 5'-triphosphate = DNA(n+1) + diphosphate</text>
        <dbReference type="Rhea" id="RHEA:22508"/>
        <dbReference type="Rhea" id="RHEA-COMP:17339"/>
        <dbReference type="Rhea" id="RHEA-COMP:17340"/>
        <dbReference type="ChEBI" id="CHEBI:33019"/>
        <dbReference type="ChEBI" id="CHEBI:61560"/>
        <dbReference type="ChEBI" id="CHEBI:173112"/>
        <dbReference type="EC" id="2.7.7.7"/>
    </reaction>
</comment>
<keyword evidence="7 11" id="KW-0239">DNA-directed DNA polymerase</keyword>
<dbReference type="Gene3D" id="3.30.460.10">
    <property type="entry name" value="Beta Polymerase, domain 2"/>
    <property type="match status" value="1"/>
</dbReference>
<reference evidence="14" key="1">
    <citation type="journal article" date="2020" name="New Phytol.">
        <title>Comparative genomics reveals dynamic genome evolution in host specialist ectomycorrhizal fungi.</title>
        <authorList>
            <person name="Lofgren L.A."/>
            <person name="Nguyen N.H."/>
            <person name="Vilgalys R."/>
            <person name="Ruytinx J."/>
            <person name="Liao H.L."/>
            <person name="Branco S."/>
            <person name="Kuo A."/>
            <person name="LaButti K."/>
            <person name="Lipzen A."/>
            <person name="Andreopoulos W."/>
            <person name="Pangilinan J."/>
            <person name="Riley R."/>
            <person name="Hundley H."/>
            <person name="Na H."/>
            <person name="Barry K."/>
            <person name="Grigoriev I.V."/>
            <person name="Stajich J.E."/>
            <person name="Kennedy P.G."/>
        </authorList>
    </citation>
    <scope>NUCLEOTIDE SEQUENCE</scope>
    <source>
        <strain evidence="14">FC423</strain>
    </source>
</reference>
<dbReference type="InterPro" id="IPR018944">
    <property type="entry name" value="DNA_pol_lambd_fingers_domain"/>
</dbReference>
<evidence type="ECO:0000256" key="6">
    <source>
        <dbReference type="ARBA" id="ARBA00022763"/>
    </source>
</evidence>
<dbReference type="InterPro" id="IPR027421">
    <property type="entry name" value="DNA_pol_lamdba_lyase_dom_sf"/>
</dbReference>
<dbReference type="Proteomes" id="UP000823399">
    <property type="component" value="Unassembled WGS sequence"/>
</dbReference>
<keyword evidence="3 11" id="KW-0808">Transferase</keyword>
<dbReference type="OrthoDB" id="205514at2759"/>
<evidence type="ECO:0000256" key="3">
    <source>
        <dbReference type="ARBA" id="ARBA00022679"/>
    </source>
</evidence>
<dbReference type="PROSITE" id="PS50172">
    <property type="entry name" value="BRCT"/>
    <property type="match status" value="1"/>
</dbReference>
<dbReference type="EMBL" id="JABBWM010000024">
    <property type="protein sequence ID" value="KAG2109231.1"/>
    <property type="molecule type" value="Genomic_DNA"/>
</dbReference>
<dbReference type="EC" id="2.7.7.7" evidence="11"/>
<dbReference type="Gene3D" id="1.10.150.110">
    <property type="entry name" value="DNA polymerase beta, N-terminal domain-like"/>
    <property type="match status" value="1"/>
</dbReference>
<evidence type="ECO:0000256" key="10">
    <source>
        <dbReference type="ARBA" id="ARBA00049244"/>
    </source>
</evidence>
<name>A0A9P7F8D3_9AGAM</name>
<keyword evidence="6 11" id="KW-0227">DNA damage</keyword>
<evidence type="ECO:0000256" key="7">
    <source>
        <dbReference type="ARBA" id="ARBA00022932"/>
    </source>
</evidence>
<dbReference type="GO" id="GO:0005634">
    <property type="term" value="C:nucleus"/>
    <property type="evidence" value="ECO:0007669"/>
    <property type="project" value="UniProtKB-SubCell"/>
</dbReference>
<dbReference type="Pfam" id="PF14792">
    <property type="entry name" value="DNA_pol_B_palm"/>
    <property type="match status" value="1"/>
</dbReference>
<dbReference type="PANTHER" id="PTHR11276:SF28">
    <property type="entry name" value="DNA POLYMERASE LAMBDA"/>
    <property type="match status" value="1"/>
</dbReference>
<dbReference type="GO" id="GO:0016829">
    <property type="term" value="F:lyase activity"/>
    <property type="evidence" value="ECO:0007669"/>
    <property type="project" value="UniProtKB-KW"/>
</dbReference>
<comment type="cofactor">
    <cofactor evidence="1">
        <name>Mn(2+)</name>
        <dbReference type="ChEBI" id="CHEBI:29035"/>
    </cofactor>
</comment>
<evidence type="ECO:0000256" key="12">
    <source>
        <dbReference type="SAM" id="MobiDB-lite"/>
    </source>
</evidence>
<evidence type="ECO:0000256" key="4">
    <source>
        <dbReference type="ARBA" id="ARBA00022695"/>
    </source>
</evidence>
<evidence type="ECO:0000256" key="11">
    <source>
        <dbReference type="RuleBase" id="RU366014"/>
    </source>
</evidence>
<comment type="subcellular location">
    <subcellularLocation>
        <location evidence="11">Nucleus</location>
    </subcellularLocation>
</comment>
<dbReference type="Gene3D" id="3.40.50.10190">
    <property type="entry name" value="BRCT domain"/>
    <property type="match status" value="1"/>
</dbReference>
<dbReference type="GO" id="GO:0003677">
    <property type="term" value="F:DNA binding"/>
    <property type="evidence" value="ECO:0007669"/>
    <property type="project" value="UniProtKB-UniRule"/>
</dbReference>
<proteinExistence type="inferred from homology"/>
<dbReference type="GO" id="GO:0046872">
    <property type="term" value="F:metal ion binding"/>
    <property type="evidence" value="ECO:0007669"/>
    <property type="project" value="UniProtKB-UniRule"/>
</dbReference>
<keyword evidence="9" id="KW-0456">Lyase</keyword>
<dbReference type="InterPro" id="IPR037160">
    <property type="entry name" value="DNA_Pol_thumb_sf"/>
</dbReference>
<dbReference type="SUPFAM" id="SSF81585">
    <property type="entry name" value="PsbU/PolX domain-like"/>
    <property type="match status" value="1"/>
</dbReference>
<dbReference type="RefSeq" id="XP_041293313.1">
    <property type="nucleotide sequence ID" value="XM_041437184.1"/>
</dbReference>
<dbReference type="PANTHER" id="PTHR11276">
    <property type="entry name" value="DNA POLYMERASE TYPE-X FAMILY MEMBER"/>
    <property type="match status" value="1"/>
</dbReference>
<dbReference type="CDD" id="cd00141">
    <property type="entry name" value="NT_POLXc"/>
    <property type="match status" value="1"/>
</dbReference>
<keyword evidence="5" id="KW-0235">DNA replication</keyword>